<protein>
    <recommendedName>
        <fullName evidence="7">allantoinase</fullName>
        <ecNumber evidence="7">3.5.2.5</ecNumber>
    </recommendedName>
</protein>
<dbReference type="InterPro" id="IPR011059">
    <property type="entry name" value="Metal-dep_hydrolase_composite"/>
</dbReference>
<dbReference type="SUPFAM" id="SSF51338">
    <property type="entry name" value="Composite domain of metallo-dependent hydrolases"/>
    <property type="match status" value="1"/>
</dbReference>
<name>A0A1M5CPZ6_9ACTN</name>
<dbReference type="InterPro" id="IPR006680">
    <property type="entry name" value="Amidohydro-rel"/>
</dbReference>
<comment type="similarity">
    <text evidence="5">Belongs to the metallo-dependent hydrolases superfamily. Allantoinase family.</text>
</comment>
<dbReference type="InterPro" id="IPR050138">
    <property type="entry name" value="DHOase/Allantoinase_Hydrolase"/>
</dbReference>
<reference evidence="13 14" key="1">
    <citation type="submission" date="2016-11" db="EMBL/GenBank/DDBJ databases">
        <authorList>
            <person name="Jaros S."/>
            <person name="Januszkiewicz K."/>
            <person name="Wedrychowicz H."/>
        </authorList>
    </citation>
    <scope>NUCLEOTIDE SEQUENCE [LARGE SCALE GENOMIC DNA]</scope>
    <source>
        <strain evidence="13 14">DSM 45408</strain>
    </source>
</reference>
<comment type="pathway">
    <text evidence="3">Nitrogen metabolism; (S)-allantoin degradation; allantoate from (S)-allantoin: step 1/1.</text>
</comment>
<gene>
    <name evidence="13" type="ORF">SAMN05444351_0041</name>
</gene>
<accession>A0A1M5CPZ6</accession>
<dbReference type="GO" id="GO:0004038">
    <property type="term" value="F:allantoinase activity"/>
    <property type="evidence" value="ECO:0007669"/>
    <property type="project" value="UniProtKB-EC"/>
</dbReference>
<keyword evidence="8" id="KW-0659">Purine metabolism</keyword>
<comment type="similarity">
    <text evidence="4">Belongs to the metallo-dependent hydrolases superfamily. DHOase family. Class I DHOase subfamily.</text>
</comment>
<dbReference type="NCBIfam" id="TIGR03178">
    <property type="entry name" value="allantoinase"/>
    <property type="match status" value="1"/>
</dbReference>
<dbReference type="InterPro" id="IPR017593">
    <property type="entry name" value="Allantoinase"/>
</dbReference>
<evidence type="ECO:0000256" key="5">
    <source>
        <dbReference type="ARBA" id="ARBA00010368"/>
    </source>
</evidence>
<dbReference type="EC" id="3.5.2.5" evidence="7"/>
<comment type="cofactor">
    <cofactor evidence="1">
        <name>Zn(2+)</name>
        <dbReference type="ChEBI" id="CHEBI:29105"/>
    </cofactor>
</comment>
<keyword evidence="10" id="KW-0378">Hydrolase</keyword>
<evidence type="ECO:0000256" key="2">
    <source>
        <dbReference type="ARBA" id="ARBA00002368"/>
    </source>
</evidence>
<dbReference type="Gene3D" id="3.20.20.140">
    <property type="entry name" value="Metal-dependent hydrolases"/>
    <property type="match status" value="1"/>
</dbReference>
<evidence type="ECO:0000256" key="3">
    <source>
        <dbReference type="ARBA" id="ARBA00004968"/>
    </source>
</evidence>
<dbReference type="PANTHER" id="PTHR43668:SF2">
    <property type="entry name" value="ALLANTOINASE"/>
    <property type="match status" value="1"/>
</dbReference>
<evidence type="ECO:0000256" key="7">
    <source>
        <dbReference type="ARBA" id="ARBA00012863"/>
    </source>
</evidence>
<evidence type="ECO:0000256" key="4">
    <source>
        <dbReference type="ARBA" id="ARBA00010286"/>
    </source>
</evidence>
<dbReference type="GO" id="GO:0050897">
    <property type="term" value="F:cobalt ion binding"/>
    <property type="evidence" value="ECO:0007669"/>
    <property type="project" value="InterPro"/>
</dbReference>
<dbReference type="FunFam" id="3.20.20.140:FF:000032">
    <property type="entry name" value="Allantoinase Dal1"/>
    <property type="match status" value="1"/>
</dbReference>
<evidence type="ECO:0000256" key="9">
    <source>
        <dbReference type="ARBA" id="ARBA00022723"/>
    </source>
</evidence>
<dbReference type="EMBL" id="FQVX01000001">
    <property type="protein sequence ID" value="SHF56753.1"/>
    <property type="molecule type" value="Genomic_DNA"/>
</dbReference>
<sequence length="437" mass="45451">MSLVVRARRVVLPGGERAAAVHTRDGVVTAVTAFDDVPPGAVTLADDEVLIPGLVDSHVHVNEPGRTEWEGFASATRAAAAGGITTIVDMPLNSVPATTTLDALRVKREVAAGQVAVDVAFWGGAVPGNLAELRPMHEAGVVGFKCFLLDSGVPEFPPLDDAGLRAALAELAAFDGLLIAHAEDEAVIDAAPEPAGASYAAFLASRPPAAEETAIGRLVAATRDTGARSHVVHLADGDALPLLRAARSDGVRVTVETCPHYLTFAAEDVPDGDTAYKCCPPIREAAHREALWAALAAGDVDLVVSDHSPCTPELKRLDVGDFGLAWGGIAGLQVTLPAVWTGARARGIPLPQVVGWMAEAPARLAGLPGKGAIAVGRDADLVAFAPDEPFAVGRLEHRNPVTPYAGRELTGVVRRTWLRGREADGSPLGRLLGRGDR</sequence>
<keyword evidence="14" id="KW-1185">Reference proteome</keyword>
<evidence type="ECO:0000313" key="14">
    <source>
        <dbReference type="Proteomes" id="UP000184471"/>
    </source>
</evidence>
<dbReference type="Pfam" id="PF01979">
    <property type="entry name" value="Amidohydro_1"/>
    <property type="match status" value="1"/>
</dbReference>
<dbReference type="GO" id="GO:0000256">
    <property type="term" value="P:allantoin catabolic process"/>
    <property type="evidence" value="ECO:0007669"/>
    <property type="project" value="InterPro"/>
</dbReference>
<dbReference type="AlphaFoldDB" id="A0A1M5CPZ6"/>
<dbReference type="SUPFAM" id="SSF51556">
    <property type="entry name" value="Metallo-dependent hydrolases"/>
    <property type="match status" value="1"/>
</dbReference>
<dbReference type="InterPro" id="IPR032466">
    <property type="entry name" value="Metal_Hydrolase"/>
</dbReference>
<evidence type="ECO:0000256" key="10">
    <source>
        <dbReference type="ARBA" id="ARBA00022801"/>
    </source>
</evidence>
<proteinExistence type="inferred from homology"/>
<dbReference type="RefSeq" id="WP_073417733.1">
    <property type="nucleotide sequence ID" value="NZ_FQVX01000001.1"/>
</dbReference>
<keyword evidence="9" id="KW-0479">Metal-binding</keyword>
<dbReference type="OrthoDB" id="9803027at2"/>
<dbReference type="PANTHER" id="PTHR43668">
    <property type="entry name" value="ALLANTOINASE"/>
    <property type="match status" value="1"/>
</dbReference>
<evidence type="ECO:0000256" key="11">
    <source>
        <dbReference type="ARBA" id="ARBA00022833"/>
    </source>
</evidence>
<feature type="domain" description="Amidohydrolase-related" evidence="12">
    <location>
        <begin position="49"/>
        <end position="421"/>
    </location>
</feature>
<dbReference type="GO" id="GO:0005737">
    <property type="term" value="C:cytoplasm"/>
    <property type="evidence" value="ECO:0007669"/>
    <property type="project" value="TreeGrafter"/>
</dbReference>
<dbReference type="STRING" id="1070870.SAMN05444351_0041"/>
<dbReference type="InterPro" id="IPR002195">
    <property type="entry name" value="Dihydroorotase_CS"/>
</dbReference>
<dbReference type="GO" id="GO:0008270">
    <property type="term" value="F:zinc ion binding"/>
    <property type="evidence" value="ECO:0007669"/>
    <property type="project" value="InterPro"/>
</dbReference>
<comment type="function">
    <text evidence="2">Catalyzes the reversible cyclization of carbamoyl aspartate to dihydroorotate.</text>
</comment>
<evidence type="ECO:0000313" key="13">
    <source>
        <dbReference type="EMBL" id="SHF56753.1"/>
    </source>
</evidence>
<keyword evidence="11" id="KW-0862">Zinc</keyword>
<evidence type="ECO:0000256" key="1">
    <source>
        <dbReference type="ARBA" id="ARBA00001947"/>
    </source>
</evidence>
<organism evidence="13 14">
    <name type="scientific">Geodermatophilus nigrescens</name>
    <dbReference type="NCBI Taxonomy" id="1070870"/>
    <lineage>
        <taxon>Bacteria</taxon>
        <taxon>Bacillati</taxon>
        <taxon>Actinomycetota</taxon>
        <taxon>Actinomycetes</taxon>
        <taxon>Geodermatophilales</taxon>
        <taxon>Geodermatophilaceae</taxon>
        <taxon>Geodermatophilus</taxon>
    </lineage>
</organism>
<evidence type="ECO:0000256" key="8">
    <source>
        <dbReference type="ARBA" id="ARBA00022631"/>
    </source>
</evidence>
<evidence type="ECO:0000259" key="12">
    <source>
        <dbReference type="Pfam" id="PF01979"/>
    </source>
</evidence>
<dbReference type="Proteomes" id="UP000184471">
    <property type="component" value="Unassembled WGS sequence"/>
</dbReference>
<dbReference type="PROSITE" id="PS00482">
    <property type="entry name" value="DIHYDROOROTASE_1"/>
    <property type="match status" value="1"/>
</dbReference>
<comment type="subunit">
    <text evidence="6">Homotetramer.</text>
</comment>
<dbReference type="GO" id="GO:0006145">
    <property type="term" value="P:purine nucleobase catabolic process"/>
    <property type="evidence" value="ECO:0007669"/>
    <property type="project" value="TreeGrafter"/>
</dbReference>
<evidence type="ECO:0000256" key="6">
    <source>
        <dbReference type="ARBA" id="ARBA00011881"/>
    </source>
</evidence>